<comment type="caution">
    <text evidence="2">The sequence shown here is derived from an EMBL/GenBank/DDBJ whole genome shotgun (WGS) entry which is preliminary data.</text>
</comment>
<gene>
    <name evidence="2" type="ORF">JOE68_002041</name>
</gene>
<name>A0ABS2S4M5_9PSEU</name>
<dbReference type="InterPro" id="IPR005321">
    <property type="entry name" value="Peptidase_S58_DmpA"/>
</dbReference>
<sequence>MPADGVPADGVPAGGAPAGGAPAGGAPAGGLLVGRAPGVVVVLAPAGAVAGVDTRGAPLGTRELDLLDPSALVQRVHAVVLADVLAAADGVVRWLAERHHGFRVGPLPHEVVPIVPAAAVGPAAGGATEDVADAEARGYAACAAAVAGPPPAVVRVGGTAAALVVVDAALDKAACRRVAMSAHDGLVRAGVRVPATAFALATGVGTGAALDDLCTAAAHGVFACAEPVRG</sequence>
<dbReference type="RefSeq" id="WP_204842043.1">
    <property type="nucleotide sequence ID" value="NZ_JAFBCL010000001.1"/>
</dbReference>
<dbReference type="SUPFAM" id="SSF56266">
    <property type="entry name" value="DmpA/ArgJ-like"/>
    <property type="match status" value="1"/>
</dbReference>
<dbReference type="InterPro" id="IPR016117">
    <property type="entry name" value="ArgJ-like_dom_sf"/>
</dbReference>
<dbReference type="EMBL" id="JAFBCL010000001">
    <property type="protein sequence ID" value="MBM7811176.1"/>
    <property type="molecule type" value="Genomic_DNA"/>
</dbReference>
<accession>A0ABS2S4M5</accession>
<dbReference type="PANTHER" id="PTHR36512:SF3">
    <property type="entry name" value="BLR5678 PROTEIN"/>
    <property type="match status" value="1"/>
</dbReference>
<comment type="similarity">
    <text evidence="1">Belongs to the peptidase S58 family.</text>
</comment>
<keyword evidence="3" id="KW-1185">Reference proteome</keyword>
<dbReference type="Gene3D" id="3.60.70.12">
    <property type="entry name" value="L-amino peptidase D-ALA esterase/amidase"/>
    <property type="match status" value="2"/>
</dbReference>
<reference evidence="2 3" key="1">
    <citation type="submission" date="2021-01" db="EMBL/GenBank/DDBJ databases">
        <title>Sequencing the genomes of 1000 actinobacteria strains.</title>
        <authorList>
            <person name="Klenk H.-P."/>
        </authorList>
    </citation>
    <scope>NUCLEOTIDE SEQUENCE [LARGE SCALE GENOMIC DNA]</scope>
    <source>
        <strain evidence="2 3">DSM 44581</strain>
    </source>
</reference>
<protein>
    <submittedName>
        <fullName evidence="2">L-aminopeptidase/D-esterase-like protein</fullName>
    </submittedName>
</protein>
<dbReference type="Proteomes" id="UP001195724">
    <property type="component" value="Unassembled WGS sequence"/>
</dbReference>
<evidence type="ECO:0000313" key="2">
    <source>
        <dbReference type="EMBL" id="MBM7811176.1"/>
    </source>
</evidence>
<dbReference type="PANTHER" id="PTHR36512">
    <property type="entry name" value="D-AMINOPEPTIDASE"/>
    <property type="match status" value="1"/>
</dbReference>
<evidence type="ECO:0000256" key="1">
    <source>
        <dbReference type="ARBA" id="ARBA00007068"/>
    </source>
</evidence>
<evidence type="ECO:0000313" key="3">
    <source>
        <dbReference type="Proteomes" id="UP001195724"/>
    </source>
</evidence>
<organism evidence="2 3">
    <name type="scientific">Saccharothrix algeriensis</name>
    <dbReference type="NCBI Taxonomy" id="173560"/>
    <lineage>
        <taxon>Bacteria</taxon>
        <taxon>Bacillati</taxon>
        <taxon>Actinomycetota</taxon>
        <taxon>Actinomycetes</taxon>
        <taxon>Pseudonocardiales</taxon>
        <taxon>Pseudonocardiaceae</taxon>
        <taxon>Saccharothrix</taxon>
    </lineage>
</organism>
<proteinExistence type="inferred from homology"/>